<reference evidence="1" key="2">
    <citation type="submission" date="2018-03" db="EMBL/GenBank/DDBJ databases">
        <title>The Triticum urartu genome reveals the dynamic nature of wheat genome evolution.</title>
        <authorList>
            <person name="Ling H."/>
            <person name="Ma B."/>
            <person name="Shi X."/>
            <person name="Liu H."/>
            <person name="Dong L."/>
            <person name="Sun H."/>
            <person name="Cao Y."/>
            <person name="Gao Q."/>
            <person name="Zheng S."/>
            <person name="Li Y."/>
            <person name="Yu Y."/>
            <person name="Du H."/>
            <person name="Qi M."/>
            <person name="Li Y."/>
            <person name="Yu H."/>
            <person name="Cui Y."/>
            <person name="Wang N."/>
            <person name="Chen C."/>
            <person name="Wu H."/>
            <person name="Zhao Y."/>
            <person name="Zhang J."/>
            <person name="Li Y."/>
            <person name="Zhou W."/>
            <person name="Zhang B."/>
            <person name="Hu W."/>
            <person name="Eijk M."/>
            <person name="Tang J."/>
            <person name="Witsenboer H."/>
            <person name="Zhao S."/>
            <person name="Li Z."/>
            <person name="Zhang A."/>
            <person name="Wang D."/>
            <person name="Liang C."/>
        </authorList>
    </citation>
    <scope>NUCLEOTIDE SEQUENCE [LARGE SCALE GENOMIC DNA]</scope>
    <source>
        <strain evidence="1">cv. G1812</strain>
    </source>
</reference>
<proteinExistence type="predicted"/>
<organism evidence="1 2">
    <name type="scientific">Triticum urartu</name>
    <name type="common">Red wild einkorn</name>
    <name type="synonym">Crithodium urartu</name>
    <dbReference type="NCBI Taxonomy" id="4572"/>
    <lineage>
        <taxon>Eukaryota</taxon>
        <taxon>Viridiplantae</taxon>
        <taxon>Streptophyta</taxon>
        <taxon>Embryophyta</taxon>
        <taxon>Tracheophyta</taxon>
        <taxon>Spermatophyta</taxon>
        <taxon>Magnoliopsida</taxon>
        <taxon>Liliopsida</taxon>
        <taxon>Poales</taxon>
        <taxon>Poaceae</taxon>
        <taxon>BOP clade</taxon>
        <taxon>Pooideae</taxon>
        <taxon>Triticodae</taxon>
        <taxon>Triticeae</taxon>
        <taxon>Triticinae</taxon>
        <taxon>Triticum</taxon>
    </lineage>
</organism>
<protein>
    <submittedName>
        <fullName evidence="1">Uncharacterized protein</fullName>
    </submittedName>
</protein>
<reference evidence="2" key="1">
    <citation type="journal article" date="2013" name="Nature">
        <title>Draft genome of the wheat A-genome progenitor Triticum urartu.</title>
        <authorList>
            <person name="Ling H.Q."/>
            <person name="Zhao S."/>
            <person name="Liu D."/>
            <person name="Wang J."/>
            <person name="Sun H."/>
            <person name="Zhang C."/>
            <person name="Fan H."/>
            <person name="Li D."/>
            <person name="Dong L."/>
            <person name="Tao Y."/>
            <person name="Gao C."/>
            <person name="Wu H."/>
            <person name="Li Y."/>
            <person name="Cui Y."/>
            <person name="Guo X."/>
            <person name="Zheng S."/>
            <person name="Wang B."/>
            <person name="Yu K."/>
            <person name="Liang Q."/>
            <person name="Yang W."/>
            <person name="Lou X."/>
            <person name="Chen J."/>
            <person name="Feng M."/>
            <person name="Jian J."/>
            <person name="Zhang X."/>
            <person name="Luo G."/>
            <person name="Jiang Y."/>
            <person name="Liu J."/>
            <person name="Wang Z."/>
            <person name="Sha Y."/>
            <person name="Zhang B."/>
            <person name="Wu H."/>
            <person name="Tang D."/>
            <person name="Shen Q."/>
            <person name="Xue P."/>
            <person name="Zou S."/>
            <person name="Wang X."/>
            <person name="Liu X."/>
            <person name="Wang F."/>
            <person name="Yang Y."/>
            <person name="An X."/>
            <person name="Dong Z."/>
            <person name="Zhang K."/>
            <person name="Zhang X."/>
            <person name="Luo M.C."/>
            <person name="Dvorak J."/>
            <person name="Tong Y."/>
            <person name="Wang J."/>
            <person name="Yang H."/>
            <person name="Li Z."/>
            <person name="Wang D."/>
            <person name="Zhang A."/>
            <person name="Wang J."/>
        </authorList>
    </citation>
    <scope>NUCLEOTIDE SEQUENCE</scope>
    <source>
        <strain evidence="2">cv. G1812</strain>
    </source>
</reference>
<evidence type="ECO:0000313" key="1">
    <source>
        <dbReference type="EnsemblPlants" id="TuG1812G0100001175.01.T01.cds302104"/>
    </source>
</evidence>
<dbReference type="AlphaFoldDB" id="A0A8R7JWP9"/>
<keyword evidence="2" id="KW-1185">Reference proteome</keyword>
<dbReference type="Gramene" id="TuG1812G0100001175.01.T01">
    <property type="protein sequence ID" value="TuG1812G0100001175.01.T01.cds302104"/>
    <property type="gene ID" value="TuG1812G0100001175.01"/>
</dbReference>
<accession>A0A8R7JWP9</accession>
<reference evidence="1" key="3">
    <citation type="submission" date="2022-06" db="UniProtKB">
        <authorList>
            <consortium name="EnsemblPlants"/>
        </authorList>
    </citation>
    <scope>IDENTIFICATION</scope>
</reference>
<name>A0A8R7JWP9_TRIUA</name>
<sequence>MELKIPELMSLFFGFLFCQECCRDGGLAGGVEVRCDPGPLSFWNSPRLCACVTSVSGMALFFRCVRIQLVTSKMPVRCHGQWYMYKSWTYH</sequence>
<evidence type="ECO:0000313" key="2">
    <source>
        <dbReference type="Proteomes" id="UP000015106"/>
    </source>
</evidence>
<dbReference type="Proteomes" id="UP000015106">
    <property type="component" value="Chromosome 1"/>
</dbReference>
<dbReference type="EnsemblPlants" id="TuG1812G0100001175.01.T01">
    <property type="protein sequence ID" value="TuG1812G0100001175.01.T01.cds302104"/>
    <property type="gene ID" value="TuG1812G0100001175.01"/>
</dbReference>